<sequence>MSFSLYITAWAPPSNGLQGAPIRMRTGFPKSKCAHREEAERRACAVLNTKPDTIGLVPKPEPESDTEPDTVERQTTGTASSKTPGRCHSGPPGVWATPEELASVR</sequence>
<feature type="region of interest" description="Disordered" evidence="1">
    <location>
        <begin position="52"/>
        <end position="105"/>
    </location>
</feature>
<protein>
    <submittedName>
        <fullName evidence="2">Uncharacterized protein</fullName>
    </submittedName>
</protein>
<evidence type="ECO:0000313" key="2">
    <source>
        <dbReference type="EMBL" id="KAJ7029512.1"/>
    </source>
</evidence>
<dbReference type="EMBL" id="JARJCM010000101">
    <property type="protein sequence ID" value="KAJ7029512.1"/>
    <property type="molecule type" value="Genomic_DNA"/>
</dbReference>
<accession>A0AAD6WY27</accession>
<dbReference type="AlphaFoldDB" id="A0AAD6WY27"/>
<dbReference type="Proteomes" id="UP001218188">
    <property type="component" value="Unassembled WGS sequence"/>
</dbReference>
<name>A0AAD6WY27_9AGAR</name>
<gene>
    <name evidence="2" type="ORF">C8F04DRAFT_1187725</name>
</gene>
<proteinExistence type="predicted"/>
<reference evidence="2" key="1">
    <citation type="submission" date="2023-03" db="EMBL/GenBank/DDBJ databases">
        <title>Massive genome expansion in bonnet fungi (Mycena s.s.) driven by repeated elements and novel gene families across ecological guilds.</title>
        <authorList>
            <consortium name="Lawrence Berkeley National Laboratory"/>
            <person name="Harder C.B."/>
            <person name="Miyauchi S."/>
            <person name="Viragh M."/>
            <person name="Kuo A."/>
            <person name="Thoen E."/>
            <person name="Andreopoulos B."/>
            <person name="Lu D."/>
            <person name="Skrede I."/>
            <person name="Drula E."/>
            <person name="Henrissat B."/>
            <person name="Morin E."/>
            <person name="Kohler A."/>
            <person name="Barry K."/>
            <person name="LaButti K."/>
            <person name="Morin E."/>
            <person name="Salamov A."/>
            <person name="Lipzen A."/>
            <person name="Mereny Z."/>
            <person name="Hegedus B."/>
            <person name="Baldrian P."/>
            <person name="Stursova M."/>
            <person name="Weitz H."/>
            <person name="Taylor A."/>
            <person name="Grigoriev I.V."/>
            <person name="Nagy L.G."/>
            <person name="Martin F."/>
            <person name="Kauserud H."/>
        </authorList>
    </citation>
    <scope>NUCLEOTIDE SEQUENCE</scope>
    <source>
        <strain evidence="2">CBHHK200</strain>
    </source>
</reference>
<comment type="caution">
    <text evidence="2">The sequence shown here is derived from an EMBL/GenBank/DDBJ whole genome shotgun (WGS) entry which is preliminary data.</text>
</comment>
<evidence type="ECO:0000256" key="1">
    <source>
        <dbReference type="SAM" id="MobiDB-lite"/>
    </source>
</evidence>
<organism evidence="2 3">
    <name type="scientific">Mycena alexandri</name>
    <dbReference type="NCBI Taxonomy" id="1745969"/>
    <lineage>
        <taxon>Eukaryota</taxon>
        <taxon>Fungi</taxon>
        <taxon>Dikarya</taxon>
        <taxon>Basidiomycota</taxon>
        <taxon>Agaricomycotina</taxon>
        <taxon>Agaricomycetes</taxon>
        <taxon>Agaricomycetidae</taxon>
        <taxon>Agaricales</taxon>
        <taxon>Marasmiineae</taxon>
        <taxon>Mycenaceae</taxon>
        <taxon>Mycena</taxon>
    </lineage>
</organism>
<evidence type="ECO:0000313" key="3">
    <source>
        <dbReference type="Proteomes" id="UP001218188"/>
    </source>
</evidence>
<feature type="compositionally biased region" description="Polar residues" evidence="1">
    <location>
        <begin position="73"/>
        <end position="83"/>
    </location>
</feature>
<keyword evidence="3" id="KW-1185">Reference proteome</keyword>